<accession>A0A0N8KNU6</accession>
<dbReference type="EMBL" id="LJZR01000001">
    <property type="protein sequence ID" value="KPQ37522.1"/>
    <property type="molecule type" value="Genomic_DNA"/>
</dbReference>
<evidence type="ECO:0000313" key="2">
    <source>
        <dbReference type="Proteomes" id="UP000050465"/>
    </source>
</evidence>
<sequence length="193" mass="21803">MSMTTVSKSVPAHKTRLWVVCCEETEAATQVFEAVEEWQLPAVRSLFTQSLLTHRTPAQRPLSETVAASDYAIFVTPYNQPSSQVRVSPLDVTHPNKVDEHSPAALLGAIHNRHGQSPQSWWLQMPTIEMRAHRMQSVSIKESVAQSLHQIGIFVRNYQLALVPTTINNLHKKPARKVIAPQQQVTLSHYRRI</sequence>
<proteinExistence type="predicted"/>
<dbReference type="AlphaFoldDB" id="A0A0N8KNU6"/>
<name>A0A0N8KNU6_9CYAN</name>
<gene>
    <name evidence="1" type="ORF">HLUCCA11_00305</name>
</gene>
<evidence type="ECO:0000313" key="1">
    <source>
        <dbReference type="EMBL" id="KPQ37522.1"/>
    </source>
</evidence>
<organism evidence="1 2">
    <name type="scientific">Phormidesmis priestleyi Ana</name>
    <dbReference type="NCBI Taxonomy" id="1666911"/>
    <lineage>
        <taxon>Bacteria</taxon>
        <taxon>Bacillati</taxon>
        <taxon>Cyanobacteriota</taxon>
        <taxon>Cyanophyceae</taxon>
        <taxon>Leptolyngbyales</taxon>
        <taxon>Leptolyngbyaceae</taxon>
        <taxon>Phormidesmis</taxon>
    </lineage>
</organism>
<reference evidence="1 2" key="1">
    <citation type="submission" date="2015-09" db="EMBL/GenBank/DDBJ databases">
        <title>Identification and resolution of microdiversity through metagenomic sequencing of parallel consortia.</title>
        <authorList>
            <person name="Nelson W.C."/>
            <person name="Romine M.F."/>
            <person name="Lindemann S.R."/>
        </authorList>
    </citation>
    <scope>NUCLEOTIDE SEQUENCE [LARGE SCALE GENOMIC DNA]</scope>
    <source>
        <strain evidence="1">Ana</strain>
    </source>
</reference>
<comment type="caution">
    <text evidence="1">The sequence shown here is derived from an EMBL/GenBank/DDBJ whole genome shotgun (WGS) entry which is preliminary data.</text>
</comment>
<protein>
    <submittedName>
        <fullName evidence="1">NADPH-dependent FMN reductase</fullName>
    </submittedName>
</protein>
<dbReference type="Proteomes" id="UP000050465">
    <property type="component" value="Unassembled WGS sequence"/>
</dbReference>